<evidence type="ECO:0000313" key="7">
    <source>
        <dbReference type="Proteomes" id="UP000600946"/>
    </source>
</evidence>
<reference evidence="7" key="1">
    <citation type="journal article" date="2019" name="Int. J. Syst. Evol. Microbiol.">
        <title>The Global Catalogue of Microorganisms (GCM) 10K type strain sequencing project: providing services to taxonomists for standard genome sequencing and annotation.</title>
        <authorList>
            <consortium name="The Broad Institute Genomics Platform"/>
            <consortium name="The Broad Institute Genome Sequencing Center for Infectious Disease"/>
            <person name="Wu L."/>
            <person name="Ma J."/>
        </authorList>
    </citation>
    <scope>NUCLEOTIDE SEQUENCE [LARGE SCALE GENOMIC DNA]</scope>
    <source>
        <strain evidence="7">JCM 4594</strain>
    </source>
</reference>
<evidence type="ECO:0000313" key="6">
    <source>
        <dbReference type="EMBL" id="GGY15098.1"/>
    </source>
</evidence>
<evidence type="ECO:0000256" key="1">
    <source>
        <dbReference type="ARBA" id="ARBA00022630"/>
    </source>
</evidence>
<keyword evidence="3" id="KW-0560">Oxidoreductase</keyword>
<evidence type="ECO:0000256" key="3">
    <source>
        <dbReference type="ARBA" id="ARBA00023002"/>
    </source>
</evidence>
<dbReference type="PANTHER" id="PTHR42847">
    <property type="entry name" value="ALKANESULFONATE MONOOXYGENASE"/>
    <property type="match status" value="1"/>
</dbReference>
<dbReference type="InterPro" id="IPR050172">
    <property type="entry name" value="SsuD_RutA_monooxygenase"/>
</dbReference>
<dbReference type="SUPFAM" id="SSF51679">
    <property type="entry name" value="Bacterial luciferase-like"/>
    <property type="match status" value="1"/>
</dbReference>
<organism evidence="6 7">
    <name type="scientific">Streptomyces xanthochromogenes</name>
    <dbReference type="NCBI Taxonomy" id="67384"/>
    <lineage>
        <taxon>Bacteria</taxon>
        <taxon>Bacillati</taxon>
        <taxon>Actinomycetota</taxon>
        <taxon>Actinomycetes</taxon>
        <taxon>Kitasatosporales</taxon>
        <taxon>Streptomycetaceae</taxon>
        <taxon>Streptomyces</taxon>
    </lineage>
</organism>
<evidence type="ECO:0000259" key="5">
    <source>
        <dbReference type="Pfam" id="PF00296"/>
    </source>
</evidence>
<dbReference type="PANTHER" id="PTHR42847:SF4">
    <property type="entry name" value="ALKANESULFONATE MONOOXYGENASE-RELATED"/>
    <property type="match status" value="1"/>
</dbReference>
<dbReference type="Proteomes" id="UP000600946">
    <property type="component" value="Unassembled WGS sequence"/>
</dbReference>
<evidence type="ECO:0000256" key="2">
    <source>
        <dbReference type="ARBA" id="ARBA00022643"/>
    </source>
</evidence>
<dbReference type="EMBL" id="BMUU01000001">
    <property type="protein sequence ID" value="GGY15098.1"/>
    <property type="molecule type" value="Genomic_DNA"/>
</dbReference>
<name>A0ABQ2ZGX2_9ACTN</name>
<sequence length="336" mass="37642">MTRRGFKVYGTAYSPNSEEADPKGRIVRIAQRAETYGMDGLLIFYNHQNFDPWVIAATVLQHTSDLTPLVALQPYALPPFTAAKIIHNLTVLHGRRLDLNLITGAAKDELDQIQDQLSHDERYQRAIEYATVVRSLLSSNKPFFHEGAFYQYRGLKTETELPPEHRPRLFVAGSSKAGRKAAADVADVSVTHPEPLASFASDFATPERAGLRTGIRVGLLARATDEEAWLAAREHYPSDRLSHLKTVMRQKSESDWSRRLARLTLAGETYDDVYWTGAYHADKGSAPLLVGSYERVAEYLDRYLDLGVSNVLLGGLSAEDEFRHSAVVLSQLRTRE</sequence>
<gene>
    <name evidence="6" type="ORF">GCM10010326_03360</name>
</gene>
<keyword evidence="1" id="KW-0285">Flavoprotein</keyword>
<keyword evidence="7" id="KW-1185">Reference proteome</keyword>
<dbReference type="Pfam" id="PF00296">
    <property type="entry name" value="Bac_luciferase"/>
    <property type="match status" value="1"/>
</dbReference>
<keyword evidence="2" id="KW-0288">FMN</keyword>
<dbReference type="GeneID" id="96288372"/>
<comment type="caution">
    <text evidence="6">The sequence shown here is derived from an EMBL/GenBank/DDBJ whole genome shotgun (WGS) entry which is preliminary data.</text>
</comment>
<dbReference type="Gene3D" id="3.20.20.30">
    <property type="entry name" value="Luciferase-like domain"/>
    <property type="match status" value="1"/>
</dbReference>
<accession>A0ABQ2ZGX2</accession>
<dbReference type="InterPro" id="IPR011251">
    <property type="entry name" value="Luciferase-like_dom"/>
</dbReference>
<evidence type="ECO:0000256" key="4">
    <source>
        <dbReference type="ARBA" id="ARBA00023033"/>
    </source>
</evidence>
<proteinExistence type="predicted"/>
<keyword evidence="4" id="KW-0503">Monooxygenase</keyword>
<feature type="domain" description="Luciferase-like" evidence="5">
    <location>
        <begin position="19"/>
        <end position="309"/>
    </location>
</feature>
<protein>
    <submittedName>
        <fullName evidence="6">Oxidoreductase</fullName>
    </submittedName>
</protein>
<dbReference type="InterPro" id="IPR036661">
    <property type="entry name" value="Luciferase-like_sf"/>
</dbReference>
<dbReference type="RefSeq" id="WP_190025916.1">
    <property type="nucleotide sequence ID" value="NZ_BMUU01000001.1"/>
</dbReference>